<keyword evidence="5 6" id="KW-0472">Membrane</keyword>
<feature type="transmembrane region" description="Helical" evidence="6">
    <location>
        <begin position="398"/>
        <end position="421"/>
    </location>
</feature>
<evidence type="ECO:0000313" key="9">
    <source>
        <dbReference type="Proteomes" id="UP001321748"/>
    </source>
</evidence>
<keyword evidence="4 6" id="KW-1133">Transmembrane helix</keyword>
<feature type="transmembrane region" description="Helical" evidence="6">
    <location>
        <begin position="347"/>
        <end position="373"/>
    </location>
</feature>
<evidence type="ECO:0000256" key="3">
    <source>
        <dbReference type="ARBA" id="ARBA00022692"/>
    </source>
</evidence>
<protein>
    <recommendedName>
        <fullName evidence="7">ABC3 transporter permease C-terminal domain-containing protein</fullName>
    </recommendedName>
</protein>
<keyword evidence="3 6" id="KW-0812">Transmembrane</keyword>
<feature type="transmembrane region" description="Helical" evidence="6">
    <location>
        <begin position="113"/>
        <end position="136"/>
    </location>
</feature>
<evidence type="ECO:0000256" key="1">
    <source>
        <dbReference type="ARBA" id="ARBA00004651"/>
    </source>
</evidence>
<feature type="transmembrane region" description="Helical" evidence="6">
    <location>
        <begin position="202"/>
        <end position="224"/>
    </location>
</feature>
<feature type="transmembrane region" description="Helical" evidence="6">
    <location>
        <begin position="306"/>
        <end position="327"/>
    </location>
</feature>
<gene>
    <name evidence="8" type="ORF">KIMH_11800</name>
</gene>
<feature type="transmembrane region" description="Helical" evidence="6">
    <location>
        <begin position="156"/>
        <end position="181"/>
    </location>
</feature>
<feature type="transmembrane region" description="Helical" evidence="6">
    <location>
        <begin position="441"/>
        <end position="462"/>
    </location>
</feature>
<feature type="transmembrane region" description="Helical" evidence="6">
    <location>
        <begin position="12"/>
        <end position="36"/>
    </location>
</feature>
<name>A0ABM8BDS8_9BIFI</name>
<evidence type="ECO:0000313" key="8">
    <source>
        <dbReference type="EMBL" id="BDR55069.1"/>
    </source>
</evidence>
<accession>A0ABM8BDS8</accession>
<dbReference type="Proteomes" id="UP001321748">
    <property type="component" value="Chromosome"/>
</dbReference>
<feature type="domain" description="ABC3 transporter permease C-terminal" evidence="7">
    <location>
        <begin position="68"/>
        <end position="185"/>
    </location>
</feature>
<evidence type="ECO:0000256" key="2">
    <source>
        <dbReference type="ARBA" id="ARBA00022475"/>
    </source>
</evidence>
<dbReference type="RefSeq" id="WP_317642574.1">
    <property type="nucleotide sequence ID" value="NZ_AP026800.1"/>
</dbReference>
<feature type="transmembrane region" description="Helical" evidence="6">
    <location>
        <begin position="247"/>
        <end position="271"/>
    </location>
</feature>
<comment type="subcellular location">
    <subcellularLocation>
        <location evidence="1">Cell membrane</location>
        <topology evidence="1">Multi-pass membrane protein</topology>
    </subcellularLocation>
</comment>
<dbReference type="Pfam" id="PF02687">
    <property type="entry name" value="FtsX"/>
    <property type="match status" value="1"/>
</dbReference>
<dbReference type="InterPro" id="IPR003838">
    <property type="entry name" value="ABC3_permease_C"/>
</dbReference>
<feature type="transmembrane region" description="Helical" evidence="6">
    <location>
        <begin position="66"/>
        <end position="85"/>
    </location>
</feature>
<evidence type="ECO:0000256" key="4">
    <source>
        <dbReference type="ARBA" id="ARBA00022989"/>
    </source>
</evidence>
<keyword evidence="9" id="KW-1185">Reference proteome</keyword>
<proteinExistence type="predicted"/>
<reference evidence="8 9" key="1">
    <citation type="journal article" date="2023" name="Microbiol. Spectr.">
        <title>Symbiosis of Carpenter Bees with Uncharacterized Lactic Acid Bacteria Showing NAD Auxotrophy.</title>
        <authorList>
            <person name="Kawasaki S."/>
            <person name="Ozawa K."/>
            <person name="Mori T."/>
            <person name="Yamamoto A."/>
            <person name="Ito M."/>
            <person name="Ohkuma M."/>
            <person name="Sakamoto M."/>
            <person name="Matsutani M."/>
        </authorList>
    </citation>
    <scope>NUCLEOTIDE SEQUENCE [LARGE SCALE GENOMIC DNA]</scope>
    <source>
        <strain evidence="8 9">KimH</strain>
    </source>
</reference>
<keyword evidence="2" id="KW-1003">Cell membrane</keyword>
<evidence type="ECO:0000256" key="6">
    <source>
        <dbReference type="SAM" id="Phobius"/>
    </source>
</evidence>
<evidence type="ECO:0000259" key="7">
    <source>
        <dbReference type="Pfam" id="PF02687"/>
    </source>
</evidence>
<dbReference type="EMBL" id="AP026800">
    <property type="protein sequence ID" value="BDR55069.1"/>
    <property type="molecule type" value="Genomic_DNA"/>
</dbReference>
<sequence length="480" mass="50816">MRAIAKSLRSAPGVWIGVFLYLSVVQSVMGAITMVASSYQRTYASVQGDLHQDAENMVHMMEYLELPLTVIIGVFITLWVVSAAVRNQRKQLALLSMQGATPSQLTLLTEAQVLILGIAATVLSAVVDGFAVPPFFRYMTSTYSDFADSYYYQPDVTAWLLGAGVGLATAAVGTALTVRAAAKVDPVEAYRPQAVSPKNPGWVRTLLSLSSFVGAIYVFVLPVWKVRRASLSGGKAAMDAFNTDTSMVLTCAMGGLMLLMIAFAFLAPLLYGGLVRLWTQLLPIPASPWVLAKRQTVSRIERSSSVLAPLMACLGLIMGMGTPMQIYSASLMKVAGYSTPPGTTSTGLAGILGAVGPAALIALGGALAGFCMISRERSFDQSLLDIAGAEPRQLRSMAVLEGSIIMFTAILAAFLITIPATASAYVGIRIMLGTGVLSVPWALWGWIALGVAILGSAIFFIASARALRTPSIAVIQLQAE</sequence>
<organism evidence="8 9">
    <name type="scientific">Bombiscardovia apis</name>
    <dbReference type="NCBI Taxonomy" id="2932182"/>
    <lineage>
        <taxon>Bacteria</taxon>
        <taxon>Bacillati</taxon>
        <taxon>Actinomycetota</taxon>
        <taxon>Actinomycetes</taxon>
        <taxon>Bifidobacteriales</taxon>
        <taxon>Bifidobacteriaceae</taxon>
        <taxon>Bombiscardovia</taxon>
    </lineage>
</organism>
<evidence type="ECO:0000256" key="5">
    <source>
        <dbReference type="ARBA" id="ARBA00023136"/>
    </source>
</evidence>